<dbReference type="InterPro" id="IPR003594">
    <property type="entry name" value="HATPase_dom"/>
</dbReference>
<feature type="domain" description="Histidine kinase/HSP90-like ATPase" evidence="6">
    <location>
        <begin position="337"/>
        <end position="431"/>
    </location>
</feature>
<name>A0ABT6F4N6_9BACT</name>
<dbReference type="SMART" id="SM00387">
    <property type="entry name" value="HATPase_c"/>
    <property type="match status" value="1"/>
</dbReference>
<dbReference type="Pfam" id="PF01590">
    <property type="entry name" value="GAF"/>
    <property type="match status" value="1"/>
</dbReference>
<comment type="caution">
    <text evidence="7">The sequence shown here is derived from an EMBL/GenBank/DDBJ whole genome shotgun (WGS) entry which is preliminary data.</text>
</comment>
<organism evidence="7 8">
    <name type="scientific">Paludisphaera mucosa</name>
    <dbReference type="NCBI Taxonomy" id="3030827"/>
    <lineage>
        <taxon>Bacteria</taxon>
        <taxon>Pseudomonadati</taxon>
        <taxon>Planctomycetota</taxon>
        <taxon>Planctomycetia</taxon>
        <taxon>Isosphaerales</taxon>
        <taxon>Isosphaeraceae</taxon>
        <taxon>Paludisphaera</taxon>
    </lineage>
</organism>
<dbReference type="SUPFAM" id="SSF55874">
    <property type="entry name" value="ATPase domain of HSP90 chaperone/DNA topoisomerase II/histidine kinase"/>
    <property type="match status" value="1"/>
</dbReference>
<dbReference type="EMBL" id="JARRAG010000001">
    <property type="protein sequence ID" value="MDG3002550.1"/>
    <property type="molecule type" value="Genomic_DNA"/>
</dbReference>
<dbReference type="Gene3D" id="3.30.450.40">
    <property type="match status" value="1"/>
</dbReference>
<dbReference type="InterPro" id="IPR036890">
    <property type="entry name" value="HATPase_C_sf"/>
</dbReference>
<gene>
    <name evidence="7" type="ORF">PZE19_02015</name>
</gene>
<dbReference type="InterPro" id="IPR029016">
    <property type="entry name" value="GAF-like_dom_sf"/>
</dbReference>
<dbReference type="InterPro" id="IPR003018">
    <property type="entry name" value="GAF"/>
</dbReference>
<dbReference type="Proteomes" id="UP001216907">
    <property type="component" value="Unassembled WGS sequence"/>
</dbReference>
<keyword evidence="3" id="KW-0902">Two-component regulatory system</keyword>
<feature type="domain" description="GAF" evidence="5">
    <location>
        <begin position="54"/>
        <end position="206"/>
    </location>
</feature>
<reference evidence="7 8" key="1">
    <citation type="submission" date="2023-03" db="EMBL/GenBank/DDBJ databases">
        <title>Paludisphaera mucosa sp. nov. a novel planctomycete from northern fen.</title>
        <authorList>
            <person name="Ivanova A."/>
        </authorList>
    </citation>
    <scope>NUCLEOTIDE SEQUENCE [LARGE SCALE GENOMIC DNA]</scope>
    <source>
        <strain evidence="7 8">Pla2</strain>
    </source>
</reference>
<dbReference type="SUPFAM" id="SSF55781">
    <property type="entry name" value="GAF domain-like"/>
    <property type="match status" value="1"/>
</dbReference>
<dbReference type="CDD" id="cd16917">
    <property type="entry name" value="HATPase_UhpB-NarQ-NarX-like"/>
    <property type="match status" value="1"/>
</dbReference>
<keyword evidence="2 7" id="KW-0418">Kinase</keyword>
<evidence type="ECO:0000256" key="2">
    <source>
        <dbReference type="ARBA" id="ARBA00022777"/>
    </source>
</evidence>
<keyword evidence="8" id="KW-1185">Reference proteome</keyword>
<dbReference type="PANTHER" id="PTHR24421">
    <property type="entry name" value="NITRATE/NITRITE SENSOR PROTEIN NARX-RELATED"/>
    <property type="match status" value="1"/>
</dbReference>
<proteinExistence type="predicted"/>
<dbReference type="InterPro" id="IPR011712">
    <property type="entry name" value="Sig_transdc_His_kin_sub3_dim/P"/>
</dbReference>
<evidence type="ECO:0000256" key="1">
    <source>
        <dbReference type="ARBA" id="ARBA00022679"/>
    </source>
</evidence>
<evidence type="ECO:0000259" key="6">
    <source>
        <dbReference type="SMART" id="SM00387"/>
    </source>
</evidence>
<accession>A0ABT6F4N6</accession>
<evidence type="ECO:0000259" key="5">
    <source>
        <dbReference type="SMART" id="SM00065"/>
    </source>
</evidence>
<sequence length="436" mass="47669">MRPISPTLSDEPRPAGDDVGDLTPPADRDLRDRLSFERLLTDLSATFVNVAADLVDAQIEQALERLVDFLGVERSSFAQISEEGEAILITHSFVLPGYPPLPPLIPEKDLPWYADKVRSGEVMRYDRLPDDAPAEAVQELAYVIKIGMKSNLTIPLKAGGVVLGVLSFGAFRAFRAWPDDLVQRLRTVGEIFASALARKRADHRLHAREEALRRTQAELRLLAGRLLQAQEDERRRIAREMHDDWTQRLAVLAIDAARLEARLDPASDALGQLQQMRAGLVSLSEDVHALSRQLHPSILDDLGLVDALRSECAGVERREGLAVAFRADEVLASLPKDVALCIYRVAQEALRNVVKHAATDEASVSLVRVGRELVLTVRDRGVGFDATEAGSREGLGLSSMEERVRLVRGAFAVASRPGEGATITARVRGDADGGGA</sequence>
<protein>
    <submittedName>
        <fullName evidence="7">GAF domain-containing sensor histidine kinase</fullName>
    </submittedName>
</protein>
<dbReference type="Pfam" id="PF02518">
    <property type="entry name" value="HATPase_c"/>
    <property type="match status" value="1"/>
</dbReference>
<evidence type="ECO:0000313" key="7">
    <source>
        <dbReference type="EMBL" id="MDG3002550.1"/>
    </source>
</evidence>
<keyword evidence="1" id="KW-0808">Transferase</keyword>
<dbReference type="PANTHER" id="PTHR24421:SF58">
    <property type="entry name" value="SIGNAL TRANSDUCTION HISTIDINE-PROTEIN KINASE_PHOSPHATASE UHPB"/>
    <property type="match status" value="1"/>
</dbReference>
<dbReference type="Gene3D" id="3.30.565.10">
    <property type="entry name" value="Histidine kinase-like ATPase, C-terminal domain"/>
    <property type="match status" value="1"/>
</dbReference>
<evidence type="ECO:0000256" key="3">
    <source>
        <dbReference type="ARBA" id="ARBA00023012"/>
    </source>
</evidence>
<dbReference type="GO" id="GO:0016301">
    <property type="term" value="F:kinase activity"/>
    <property type="evidence" value="ECO:0007669"/>
    <property type="project" value="UniProtKB-KW"/>
</dbReference>
<dbReference type="InterPro" id="IPR050482">
    <property type="entry name" value="Sensor_HK_TwoCompSys"/>
</dbReference>
<dbReference type="Gene3D" id="1.20.5.1930">
    <property type="match status" value="1"/>
</dbReference>
<evidence type="ECO:0000313" key="8">
    <source>
        <dbReference type="Proteomes" id="UP001216907"/>
    </source>
</evidence>
<dbReference type="RefSeq" id="WP_277858914.1">
    <property type="nucleotide sequence ID" value="NZ_JARRAG010000001.1"/>
</dbReference>
<dbReference type="SMART" id="SM00065">
    <property type="entry name" value="GAF"/>
    <property type="match status" value="1"/>
</dbReference>
<dbReference type="Pfam" id="PF07730">
    <property type="entry name" value="HisKA_3"/>
    <property type="match status" value="1"/>
</dbReference>
<feature type="region of interest" description="Disordered" evidence="4">
    <location>
        <begin position="1"/>
        <end position="27"/>
    </location>
</feature>
<evidence type="ECO:0000256" key="4">
    <source>
        <dbReference type="SAM" id="MobiDB-lite"/>
    </source>
</evidence>